<dbReference type="InterPro" id="IPR007182">
    <property type="entry name" value="MnhB"/>
</dbReference>
<evidence type="ECO:0000256" key="2">
    <source>
        <dbReference type="ARBA" id="ARBA00009425"/>
    </source>
</evidence>
<comment type="similarity">
    <text evidence="2">Belongs to the CPA3 antiporters (TC 2.A.63) subunit B family.</text>
</comment>
<dbReference type="Pfam" id="PF04039">
    <property type="entry name" value="MnhB"/>
    <property type="match status" value="1"/>
</dbReference>
<dbReference type="Proteomes" id="UP000657931">
    <property type="component" value="Unassembled WGS sequence"/>
</dbReference>
<dbReference type="PANTHER" id="PTHR33932:SF4">
    <property type="entry name" value="NA(+)_H(+) ANTIPORTER SUBUNIT B"/>
    <property type="match status" value="1"/>
</dbReference>
<sequence>MEERKLKTSNVILQSMTKVLLFLIMIFSIYIFFAGHYTPGGGFVGGLLTSGAILLLLLAYDLQTVRNILPVNFLYMVAVGLVFAIGTGVGSLIFDKPFLTHAFGDIHVPILGELHLHTATLFDLGVYLVVVGVTMSIIQTIGGDDE</sequence>
<evidence type="ECO:0000313" key="10">
    <source>
        <dbReference type="Proteomes" id="UP000657931"/>
    </source>
</evidence>
<dbReference type="PANTHER" id="PTHR33932">
    <property type="entry name" value="NA(+)/H(+) ANTIPORTER SUBUNIT B"/>
    <property type="match status" value="1"/>
</dbReference>
<protein>
    <submittedName>
        <fullName evidence="9">Na(+)/H(+) antiporter subunit B</fullName>
    </submittedName>
</protein>
<feature type="transmembrane region" description="Helical" evidence="7">
    <location>
        <begin position="72"/>
        <end position="94"/>
    </location>
</feature>
<evidence type="ECO:0000256" key="7">
    <source>
        <dbReference type="SAM" id="Phobius"/>
    </source>
</evidence>
<keyword evidence="6 7" id="KW-0472">Membrane</keyword>
<keyword evidence="4 7" id="KW-0812">Transmembrane</keyword>
<reference evidence="9 10" key="1">
    <citation type="submission" date="2020-08" db="EMBL/GenBank/DDBJ databases">
        <title>A Genomic Blueprint of the Chicken Gut Microbiome.</title>
        <authorList>
            <person name="Gilroy R."/>
            <person name="Ravi A."/>
            <person name="Getino M."/>
            <person name="Pursley I."/>
            <person name="Horton D.L."/>
            <person name="Alikhan N.-F."/>
            <person name="Baker D."/>
            <person name="Gharbi K."/>
            <person name="Hall N."/>
            <person name="Watson M."/>
            <person name="Adriaenssens E.M."/>
            <person name="Foster-Nyarko E."/>
            <person name="Jarju S."/>
            <person name="Secka A."/>
            <person name="Antonio M."/>
            <person name="Oren A."/>
            <person name="Chaudhuri R."/>
            <person name="La Ragione R.M."/>
            <person name="Hildebrand F."/>
            <person name="Pallen M.J."/>
        </authorList>
    </citation>
    <scope>NUCLEOTIDE SEQUENCE [LARGE SCALE GENOMIC DNA]</scope>
    <source>
        <strain evidence="9 10">Sa5YUA1</strain>
    </source>
</reference>
<feature type="transmembrane region" description="Helical" evidence="7">
    <location>
        <begin position="43"/>
        <end position="60"/>
    </location>
</feature>
<dbReference type="EMBL" id="JACSQT010000012">
    <property type="protein sequence ID" value="MBD7939130.1"/>
    <property type="molecule type" value="Genomic_DNA"/>
</dbReference>
<accession>A0ABR8QUB9</accession>
<proteinExistence type="inferred from homology"/>
<comment type="subcellular location">
    <subcellularLocation>
        <location evidence="1">Cell membrane</location>
        <topology evidence="1">Multi-pass membrane protein</topology>
    </subcellularLocation>
</comment>
<evidence type="ECO:0000256" key="3">
    <source>
        <dbReference type="ARBA" id="ARBA00022475"/>
    </source>
</evidence>
<keyword evidence="3" id="KW-1003">Cell membrane</keyword>
<evidence type="ECO:0000313" key="9">
    <source>
        <dbReference type="EMBL" id="MBD7939130.1"/>
    </source>
</evidence>
<evidence type="ECO:0000256" key="6">
    <source>
        <dbReference type="ARBA" id="ARBA00023136"/>
    </source>
</evidence>
<keyword evidence="5 7" id="KW-1133">Transmembrane helix</keyword>
<evidence type="ECO:0000256" key="5">
    <source>
        <dbReference type="ARBA" id="ARBA00022989"/>
    </source>
</evidence>
<comment type="caution">
    <text evidence="9">The sequence shown here is derived from an EMBL/GenBank/DDBJ whole genome shotgun (WGS) entry which is preliminary data.</text>
</comment>
<evidence type="ECO:0000256" key="4">
    <source>
        <dbReference type="ARBA" id="ARBA00022692"/>
    </source>
</evidence>
<keyword evidence="10" id="KW-1185">Reference proteome</keyword>
<feature type="transmembrane region" description="Helical" evidence="7">
    <location>
        <begin position="114"/>
        <end position="138"/>
    </location>
</feature>
<dbReference type="NCBIfam" id="NF009223">
    <property type="entry name" value="PRK12573.1"/>
    <property type="match status" value="1"/>
</dbReference>
<name>A0ABR8QUB9_9BACI</name>
<organism evidence="9 10">
    <name type="scientific">Cytobacillus stercorigallinarum</name>
    <dbReference type="NCBI Taxonomy" id="2762240"/>
    <lineage>
        <taxon>Bacteria</taxon>
        <taxon>Bacillati</taxon>
        <taxon>Bacillota</taxon>
        <taxon>Bacilli</taxon>
        <taxon>Bacillales</taxon>
        <taxon>Bacillaceae</taxon>
        <taxon>Cytobacillus</taxon>
    </lineage>
</organism>
<evidence type="ECO:0000256" key="1">
    <source>
        <dbReference type="ARBA" id="ARBA00004651"/>
    </source>
</evidence>
<dbReference type="RefSeq" id="WP_191816827.1">
    <property type="nucleotide sequence ID" value="NZ_JACSQT010000012.1"/>
</dbReference>
<gene>
    <name evidence="9" type="ORF">H9655_19000</name>
</gene>
<feature type="transmembrane region" description="Helical" evidence="7">
    <location>
        <begin position="20"/>
        <end position="37"/>
    </location>
</feature>
<evidence type="ECO:0000259" key="8">
    <source>
        <dbReference type="Pfam" id="PF04039"/>
    </source>
</evidence>
<dbReference type="InterPro" id="IPR050622">
    <property type="entry name" value="CPA3_antiporter_subunitB"/>
</dbReference>
<feature type="domain" description="Na+/H+ antiporter MnhB subunit-related protein" evidence="8">
    <location>
        <begin position="12"/>
        <end position="135"/>
    </location>
</feature>